<accession>A0A4R3J4P9</accession>
<evidence type="ECO:0000313" key="3">
    <source>
        <dbReference type="Proteomes" id="UP000295304"/>
    </source>
</evidence>
<dbReference type="EMBL" id="SLZW01000009">
    <property type="protein sequence ID" value="TCS60849.1"/>
    <property type="molecule type" value="Genomic_DNA"/>
</dbReference>
<dbReference type="Proteomes" id="UP000295304">
    <property type="component" value="Unassembled WGS sequence"/>
</dbReference>
<dbReference type="InterPro" id="IPR029434">
    <property type="entry name" value="Put_trans_reg"/>
</dbReference>
<keyword evidence="3" id="KW-1185">Reference proteome</keyword>
<dbReference type="Gene3D" id="1.20.1280.20">
    <property type="entry name" value="HscB, C-terminal domain"/>
    <property type="match status" value="1"/>
</dbReference>
<dbReference type="Pfam" id="PF14557">
    <property type="entry name" value="AphA_like"/>
    <property type="match status" value="1"/>
</dbReference>
<organism evidence="2 3">
    <name type="scientific">Varunaivibrio sulfuroxidans</name>
    <dbReference type="NCBI Taxonomy" id="1773489"/>
    <lineage>
        <taxon>Bacteria</taxon>
        <taxon>Pseudomonadati</taxon>
        <taxon>Pseudomonadota</taxon>
        <taxon>Alphaproteobacteria</taxon>
        <taxon>Rhodospirillales</taxon>
        <taxon>Magnetovibrionaceae</taxon>
        <taxon>Varunaivibrio</taxon>
    </lineage>
</organism>
<evidence type="ECO:0000313" key="2">
    <source>
        <dbReference type="EMBL" id="TCS60849.1"/>
    </source>
</evidence>
<dbReference type="OrthoDB" id="7348141at2"/>
<evidence type="ECO:0000256" key="1">
    <source>
        <dbReference type="ARBA" id="ARBA00023186"/>
    </source>
</evidence>
<dbReference type="RefSeq" id="WP_132939683.1">
    <property type="nucleotide sequence ID" value="NZ_CP119676.1"/>
</dbReference>
<protein>
    <submittedName>
        <fullName evidence="2">Putative AphA-like transcriptional regulator</fullName>
    </submittedName>
</protein>
<dbReference type="Gene3D" id="1.10.10.10">
    <property type="entry name" value="Winged helix-like DNA-binding domain superfamily/Winged helix DNA-binding domain"/>
    <property type="match status" value="1"/>
</dbReference>
<dbReference type="SUPFAM" id="SSF46785">
    <property type="entry name" value="Winged helix' DNA-binding domain"/>
    <property type="match status" value="1"/>
</dbReference>
<reference evidence="2 3" key="1">
    <citation type="submission" date="2019-03" db="EMBL/GenBank/DDBJ databases">
        <title>Genomic Encyclopedia of Type Strains, Phase IV (KMG-IV): sequencing the most valuable type-strain genomes for metagenomic binning, comparative biology and taxonomic classification.</title>
        <authorList>
            <person name="Goeker M."/>
        </authorList>
    </citation>
    <scope>NUCLEOTIDE SEQUENCE [LARGE SCALE GENOMIC DNA]</scope>
    <source>
        <strain evidence="2 3">DSM 101688</strain>
    </source>
</reference>
<keyword evidence="1" id="KW-0143">Chaperone</keyword>
<dbReference type="InterPro" id="IPR036386">
    <property type="entry name" value="HscB_C_sf"/>
</dbReference>
<dbReference type="GO" id="GO:0051259">
    <property type="term" value="P:protein complex oligomerization"/>
    <property type="evidence" value="ECO:0007669"/>
    <property type="project" value="InterPro"/>
</dbReference>
<dbReference type="AlphaFoldDB" id="A0A4R3J4P9"/>
<gene>
    <name evidence="2" type="ORF">EDD55_1099</name>
</gene>
<proteinExistence type="predicted"/>
<dbReference type="InterPro" id="IPR036390">
    <property type="entry name" value="WH_DNA-bd_sf"/>
</dbReference>
<comment type="caution">
    <text evidence="2">The sequence shown here is derived from an EMBL/GenBank/DDBJ whole genome shotgun (WGS) entry which is preliminary data.</text>
</comment>
<sequence>MYADNTLTPKEAVRLCALGTLAQSKSPMRYSVLANAIRHFTSRITGPSLDVMGTSVELLRYEGLVEAVTGTGMEDDAELALTEQGRQELRLLMTASIRSSASEFNKLIVTLKFRFLNLLNPDEQNDQAELLIEAAQTELARIEDLRAHHADDGGFLVAWLDHDISQIERNLKWLFDFRDRIKNNGSATT</sequence>
<dbReference type="InterPro" id="IPR036388">
    <property type="entry name" value="WH-like_DNA-bd_sf"/>
</dbReference>
<name>A0A4R3J4P9_9PROT</name>